<dbReference type="Pfam" id="PF02534">
    <property type="entry name" value="T4SS-DNA_transf"/>
    <property type="match status" value="1"/>
</dbReference>
<dbReference type="Gene3D" id="3.40.50.300">
    <property type="entry name" value="P-loop containing nucleotide triphosphate hydrolases"/>
    <property type="match status" value="1"/>
</dbReference>
<keyword evidence="9" id="KW-1185">Reference proteome</keyword>
<dbReference type="PANTHER" id="PTHR37937">
    <property type="entry name" value="CONJUGATIVE TRANSFER: DNA TRANSPORT"/>
    <property type="match status" value="1"/>
</dbReference>
<gene>
    <name evidence="8" type="ORF">GCM10007874_10430</name>
</gene>
<name>A0ABQ6CIA4_9HYPH</name>
<comment type="similarity">
    <text evidence="2">Belongs to the VirD4/TraG family.</text>
</comment>
<protein>
    <submittedName>
        <fullName evidence="8">Conjugal transfer protein TraG</fullName>
    </submittedName>
</protein>
<dbReference type="InterPro" id="IPR003688">
    <property type="entry name" value="TraG/VirD4"/>
</dbReference>
<evidence type="ECO:0000313" key="9">
    <source>
        <dbReference type="Proteomes" id="UP001156882"/>
    </source>
</evidence>
<keyword evidence="3" id="KW-1003">Cell membrane</keyword>
<evidence type="ECO:0000256" key="2">
    <source>
        <dbReference type="ARBA" id="ARBA00008806"/>
    </source>
</evidence>
<dbReference type="InterPro" id="IPR051539">
    <property type="entry name" value="T4SS-coupling_protein"/>
</dbReference>
<evidence type="ECO:0000256" key="1">
    <source>
        <dbReference type="ARBA" id="ARBA00004651"/>
    </source>
</evidence>
<accession>A0ABQ6CIA4</accession>
<evidence type="ECO:0000313" key="8">
    <source>
        <dbReference type="EMBL" id="GLS18027.1"/>
    </source>
</evidence>
<comment type="subcellular location">
    <subcellularLocation>
        <location evidence="1">Cell membrane</location>
        <topology evidence="1">Multi-pass membrane protein</topology>
    </subcellularLocation>
</comment>
<keyword evidence="5 7" id="KW-1133">Transmembrane helix</keyword>
<organism evidence="8 9">
    <name type="scientific">Labrys miyagiensis</name>
    <dbReference type="NCBI Taxonomy" id="346912"/>
    <lineage>
        <taxon>Bacteria</taxon>
        <taxon>Pseudomonadati</taxon>
        <taxon>Pseudomonadota</taxon>
        <taxon>Alphaproteobacteria</taxon>
        <taxon>Hyphomicrobiales</taxon>
        <taxon>Xanthobacteraceae</taxon>
        <taxon>Labrys</taxon>
    </lineage>
</organism>
<feature type="transmembrane region" description="Helical" evidence="7">
    <location>
        <begin position="73"/>
        <end position="97"/>
    </location>
</feature>
<proteinExistence type="inferred from homology"/>
<dbReference type="Proteomes" id="UP001156882">
    <property type="component" value="Unassembled WGS sequence"/>
</dbReference>
<dbReference type="SUPFAM" id="SSF52540">
    <property type="entry name" value="P-loop containing nucleoside triphosphate hydrolases"/>
    <property type="match status" value="1"/>
</dbReference>
<dbReference type="EMBL" id="BSPC01000008">
    <property type="protein sequence ID" value="GLS18027.1"/>
    <property type="molecule type" value="Genomic_DNA"/>
</dbReference>
<keyword evidence="4 7" id="KW-0812">Transmembrane</keyword>
<evidence type="ECO:0000256" key="5">
    <source>
        <dbReference type="ARBA" id="ARBA00022989"/>
    </source>
</evidence>
<reference evidence="9" key="1">
    <citation type="journal article" date="2019" name="Int. J. Syst. Evol. Microbiol.">
        <title>The Global Catalogue of Microorganisms (GCM) 10K type strain sequencing project: providing services to taxonomists for standard genome sequencing and annotation.</title>
        <authorList>
            <consortium name="The Broad Institute Genomics Platform"/>
            <consortium name="The Broad Institute Genome Sequencing Center for Infectious Disease"/>
            <person name="Wu L."/>
            <person name="Ma J."/>
        </authorList>
    </citation>
    <scope>NUCLEOTIDE SEQUENCE [LARGE SCALE GENOMIC DNA]</scope>
    <source>
        <strain evidence="9">NBRC 101365</strain>
    </source>
</reference>
<comment type="caution">
    <text evidence="8">The sequence shown here is derived from an EMBL/GenBank/DDBJ whole genome shotgun (WGS) entry which is preliminary data.</text>
</comment>
<keyword evidence="6 7" id="KW-0472">Membrane</keyword>
<evidence type="ECO:0000256" key="6">
    <source>
        <dbReference type="ARBA" id="ARBA00023136"/>
    </source>
</evidence>
<evidence type="ECO:0000256" key="4">
    <source>
        <dbReference type="ARBA" id="ARBA00022692"/>
    </source>
</evidence>
<dbReference type="RefSeq" id="WP_284310860.1">
    <property type="nucleotide sequence ID" value="NZ_BSPC01000008.1"/>
</dbReference>
<evidence type="ECO:0000256" key="3">
    <source>
        <dbReference type="ARBA" id="ARBA00022475"/>
    </source>
</evidence>
<sequence>MSRLLIILGLVAGAVVLAAIGVFLGSLWSLNYAVAYYATFRSWAVYTAYAHGDYLLPIRQAEQYGSDARIHHIVGVACLTLAVELGAISLFAIILLFRPFNAKPPAGGARMASRNDLRRAGLLDGIRGKSILLGRIGRQDVRYSGDSHFFVNGPTRTGKGRGFVLTNLLEWDGSAIVLDVKQENWLLTGPARVAMNQKVYLFAPGTAESHRWNPLDFIRPWPERATDLTNLSKTIVPLPAKESQTIWKETAQGLFASVVGYVLDSKTMAGRRHLRSVLRLFTGEDKFSDVLRRILKEEPDLNPFILDGFRLHLAREAEQRLSFEGNIVTPMSPWKNALIAAATSASDFDIRELRRKPFSIFIGVPVSDFGTAEPIIRLMIQQIHDIMLARLPDPVEEPHKVLLMLDEFYQFEQLPEIVKRAPLVAGFGIIIVVIAQGITQIDDRYTAATRKAFLGNMEVRLYIGVGDVETADIVSKEIGNHYVEREGWSKQQGGRSSSSGRFEFVPLRTVAQITGLSDKKTLLYIRSVATAELAKLNFYTDKDFLKRRKAIEARNLTLPEPSLELLGEWPLFEEQPAPHEMERLRPAAAAPGAAGAAQEGLSPDIVSRASAVFRRPDKFFNYARLALAAADHHLVVALLKGLRTNPSVYGELAPSQQRGMFRKAIEPGTAAVQALREAVIAARRAVVDDRARRYATGEILQSVPAVEPIALAASPSIQVGGSAAASPAQSTIVAPDAPTRRAPEGDDAFGGLPVMIEGAAIVARPATLSEDTDTGAMRAALPSGPVPESHRDEEAMNIHEIASSASELSAMESIVDSVSVNMRGDAEGSDTESIQRIRSSIASVRRLIDTGLSDEPRIGSIEPAGALS</sequence>
<dbReference type="PANTHER" id="PTHR37937:SF1">
    <property type="entry name" value="CONJUGATIVE TRANSFER: DNA TRANSPORT"/>
    <property type="match status" value="1"/>
</dbReference>
<dbReference type="CDD" id="cd01127">
    <property type="entry name" value="TrwB_TraG_TraD_VirD4"/>
    <property type="match status" value="1"/>
</dbReference>
<dbReference type="InterPro" id="IPR027417">
    <property type="entry name" value="P-loop_NTPase"/>
</dbReference>
<evidence type="ECO:0000256" key="7">
    <source>
        <dbReference type="SAM" id="Phobius"/>
    </source>
</evidence>